<comment type="subcellular location">
    <subcellularLocation>
        <location evidence="1">Membrane</location>
        <topology evidence="1">Multi-pass membrane protein</topology>
    </subcellularLocation>
</comment>
<protein>
    <recommendedName>
        <fullName evidence="10">Sphingomyelin synthase-like domain-containing protein</fullName>
    </recommendedName>
</protein>
<evidence type="ECO:0000256" key="1">
    <source>
        <dbReference type="ARBA" id="ARBA00004141"/>
    </source>
</evidence>
<evidence type="ECO:0000256" key="5">
    <source>
        <dbReference type="ARBA" id="ARBA00022919"/>
    </source>
</evidence>
<keyword evidence="3" id="KW-0808">Transferase</keyword>
<dbReference type="GO" id="GO:0047493">
    <property type="term" value="F:ceramide cholinephosphotransferase activity"/>
    <property type="evidence" value="ECO:0000318"/>
    <property type="project" value="GO_Central"/>
</dbReference>
<feature type="transmembrane region" description="Helical" evidence="9">
    <location>
        <begin position="198"/>
        <end position="216"/>
    </location>
</feature>
<dbReference type="GO" id="GO:0000139">
    <property type="term" value="C:Golgi membrane"/>
    <property type="evidence" value="ECO:0000318"/>
    <property type="project" value="GO_Central"/>
</dbReference>
<evidence type="ECO:0000256" key="9">
    <source>
        <dbReference type="SAM" id="Phobius"/>
    </source>
</evidence>
<dbReference type="InParanoid" id="A0A7M7T081"/>
<dbReference type="Pfam" id="PF14360">
    <property type="entry name" value="PAP2_C"/>
    <property type="match status" value="1"/>
</dbReference>
<dbReference type="OrthoDB" id="422827at2759"/>
<organism evidence="11 12">
    <name type="scientific">Strongylocentrotus purpuratus</name>
    <name type="common">Purple sea urchin</name>
    <dbReference type="NCBI Taxonomy" id="7668"/>
    <lineage>
        <taxon>Eukaryota</taxon>
        <taxon>Metazoa</taxon>
        <taxon>Echinodermata</taxon>
        <taxon>Eleutherozoa</taxon>
        <taxon>Echinozoa</taxon>
        <taxon>Echinoidea</taxon>
        <taxon>Euechinoidea</taxon>
        <taxon>Echinacea</taxon>
        <taxon>Camarodonta</taxon>
        <taxon>Echinidea</taxon>
        <taxon>Strongylocentrotidae</taxon>
        <taxon>Strongylocentrotus</taxon>
    </lineage>
</organism>
<evidence type="ECO:0000256" key="3">
    <source>
        <dbReference type="ARBA" id="ARBA00022679"/>
    </source>
</evidence>
<reference evidence="12" key="1">
    <citation type="submission" date="2015-02" db="EMBL/GenBank/DDBJ databases">
        <title>Genome sequencing for Strongylocentrotus purpuratus.</title>
        <authorList>
            <person name="Murali S."/>
            <person name="Liu Y."/>
            <person name="Vee V."/>
            <person name="English A."/>
            <person name="Wang M."/>
            <person name="Skinner E."/>
            <person name="Han Y."/>
            <person name="Muzny D.M."/>
            <person name="Worley K.C."/>
            <person name="Gibbs R.A."/>
        </authorList>
    </citation>
    <scope>NUCLEOTIDE SEQUENCE</scope>
</reference>
<feature type="transmembrane region" description="Helical" evidence="9">
    <location>
        <begin position="169"/>
        <end position="186"/>
    </location>
</feature>
<accession>A0A7M7T081</accession>
<evidence type="ECO:0000313" key="12">
    <source>
        <dbReference type="Proteomes" id="UP000007110"/>
    </source>
</evidence>
<dbReference type="OMA" id="TLYAMRS"/>
<dbReference type="GO" id="GO:0033188">
    <property type="term" value="F:sphingomyelin synthase activity"/>
    <property type="evidence" value="ECO:0000318"/>
    <property type="project" value="GO_Central"/>
</dbReference>
<dbReference type="GO" id="GO:0005886">
    <property type="term" value="C:plasma membrane"/>
    <property type="evidence" value="ECO:0000318"/>
    <property type="project" value="GO_Central"/>
</dbReference>
<keyword evidence="12" id="KW-1185">Reference proteome</keyword>
<evidence type="ECO:0000313" key="11">
    <source>
        <dbReference type="EnsemblMetazoa" id="XP_030844218"/>
    </source>
</evidence>
<feature type="transmembrane region" description="Helical" evidence="9">
    <location>
        <begin position="105"/>
        <end position="128"/>
    </location>
</feature>
<keyword evidence="4 9" id="KW-0812">Transmembrane</keyword>
<dbReference type="InterPro" id="IPR025749">
    <property type="entry name" value="Sphingomyelin_synth-like_dom"/>
</dbReference>
<dbReference type="GO" id="GO:0046513">
    <property type="term" value="P:ceramide biosynthetic process"/>
    <property type="evidence" value="ECO:0000318"/>
    <property type="project" value="GO_Central"/>
</dbReference>
<dbReference type="KEGG" id="spu:115925125"/>
<comment type="similarity">
    <text evidence="2">Belongs to the sphingomyelin synthase family.</text>
</comment>
<feature type="transmembrane region" description="Helical" evidence="9">
    <location>
        <begin position="70"/>
        <end position="93"/>
    </location>
</feature>
<dbReference type="PANTHER" id="PTHR21290">
    <property type="entry name" value="SPHINGOMYELIN SYNTHETASE"/>
    <property type="match status" value="1"/>
</dbReference>
<keyword evidence="7" id="KW-0443">Lipid metabolism</keyword>
<name>A0A7M7T081_STRPU</name>
<keyword evidence="5" id="KW-0746">Sphingolipid metabolism</keyword>
<evidence type="ECO:0000256" key="2">
    <source>
        <dbReference type="ARBA" id="ARBA00005441"/>
    </source>
</evidence>
<evidence type="ECO:0000256" key="7">
    <source>
        <dbReference type="ARBA" id="ARBA00023098"/>
    </source>
</evidence>
<keyword evidence="8 9" id="KW-0472">Membrane</keyword>
<proteinExistence type="inferred from homology"/>
<evidence type="ECO:0000256" key="6">
    <source>
        <dbReference type="ARBA" id="ARBA00022989"/>
    </source>
</evidence>
<evidence type="ECO:0000256" key="4">
    <source>
        <dbReference type="ARBA" id="ARBA00022692"/>
    </source>
</evidence>
<dbReference type="RefSeq" id="XP_030844218.1">
    <property type="nucleotide sequence ID" value="XM_030988358.1"/>
</dbReference>
<evidence type="ECO:0000256" key="8">
    <source>
        <dbReference type="ARBA" id="ARBA00023136"/>
    </source>
</evidence>
<dbReference type="GO" id="GO:0005789">
    <property type="term" value="C:endoplasmic reticulum membrane"/>
    <property type="evidence" value="ECO:0000318"/>
    <property type="project" value="GO_Central"/>
</dbReference>
<dbReference type="Proteomes" id="UP000007110">
    <property type="component" value="Unassembled WGS sequence"/>
</dbReference>
<dbReference type="InterPro" id="IPR045221">
    <property type="entry name" value="Sphingomyelin_synth-like"/>
</dbReference>
<reference evidence="11" key="2">
    <citation type="submission" date="2021-01" db="UniProtKB">
        <authorList>
            <consortium name="EnsemblMetazoa"/>
        </authorList>
    </citation>
    <scope>IDENTIFICATION</scope>
</reference>
<keyword evidence="6 9" id="KW-1133">Transmembrane helix</keyword>
<feature type="transmembrane region" description="Helical" evidence="9">
    <location>
        <begin position="222"/>
        <end position="244"/>
    </location>
</feature>
<feature type="domain" description="Sphingomyelin synthase-like" evidence="10">
    <location>
        <begin position="165"/>
        <end position="237"/>
    </location>
</feature>
<dbReference type="GeneID" id="115925125"/>
<dbReference type="PANTHER" id="PTHR21290:SF25">
    <property type="entry name" value="SPHINGOMYELIN SYNTHASE-RELATED PROTEIN 1"/>
    <property type="match status" value="1"/>
</dbReference>
<sequence>MTSDYQNGRHHQQTEKPLLPEYWKTLVSCLYLNLVSFSMCYAVTVTHQAAPDRRVHPPLPDAIMDNVPYIPWGTQGAEVCTMVLGVVLILVCVVHKHRTIICRRFCAIMATIYIMRIATILSTALPVLPPPSECTTMEMDTAANRLNIAIAVWMKSGSRLSGIKMCGDYMFSGHITSLTLGNLFIIEYTPSRLFFIRYLTTAVNIAGSIVIIIGRGHYTVDVIIAIILVFIVFQYYHSLTRLYVLTKSSEKLQWFPFFLYFERNVCLTVPNEYESPQLSNLLSTILGKFKGNI</sequence>
<evidence type="ECO:0000259" key="10">
    <source>
        <dbReference type="Pfam" id="PF14360"/>
    </source>
</evidence>
<feature type="transmembrane region" description="Helical" evidence="9">
    <location>
        <begin position="30"/>
        <end position="50"/>
    </location>
</feature>
<dbReference type="AlphaFoldDB" id="A0A7M7T081"/>
<dbReference type="EnsemblMetazoa" id="XM_030988358">
    <property type="protein sequence ID" value="XP_030844218"/>
    <property type="gene ID" value="LOC115925125"/>
</dbReference>